<name>A0A6J4SNJ8_9SPHN</name>
<reference evidence="2" key="1">
    <citation type="submission" date="2020-02" db="EMBL/GenBank/DDBJ databases">
        <authorList>
            <person name="Meier V. D."/>
        </authorList>
    </citation>
    <scope>NUCLEOTIDE SEQUENCE</scope>
    <source>
        <strain evidence="2">AVDCRST_MAG91</strain>
    </source>
</reference>
<feature type="region of interest" description="Disordered" evidence="1">
    <location>
        <begin position="34"/>
        <end position="53"/>
    </location>
</feature>
<protein>
    <submittedName>
        <fullName evidence="2">Predicted membrane protein</fullName>
    </submittedName>
</protein>
<feature type="region of interest" description="Disordered" evidence="1">
    <location>
        <begin position="64"/>
        <end position="87"/>
    </location>
</feature>
<sequence length="135" mass="14380">ASIFHGNAAAFPGLFRSGHCVGCRLPAALRGRDPASGIHADPRRQHGRGSAAYRHLPRLLRAGGDGDRAFGQHSRHAAVGRGGGDRTAGSVLRDRAIAVQDGVPADHRAMHGFGHIRGRDRAWDRHPSSRVHGTL</sequence>
<dbReference type="AlphaFoldDB" id="A0A6J4SNJ8"/>
<feature type="non-terminal residue" evidence="2">
    <location>
        <position position="1"/>
    </location>
</feature>
<evidence type="ECO:0000256" key="1">
    <source>
        <dbReference type="SAM" id="MobiDB-lite"/>
    </source>
</evidence>
<organism evidence="2">
    <name type="scientific">uncultured Sphingomonadaceae bacterium</name>
    <dbReference type="NCBI Taxonomy" id="169976"/>
    <lineage>
        <taxon>Bacteria</taxon>
        <taxon>Pseudomonadati</taxon>
        <taxon>Pseudomonadota</taxon>
        <taxon>Alphaproteobacteria</taxon>
        <taxon>Sphingomonadales</taxon>
        <taxon>Sphingomonadaceae</taxon>
        <taxon>environmental samples</taxon>
    </lineage>
</organism>
<dbReference type="EMBL" id="CADCVX010000204">
    <property type="protein sequence ID" value="CAA9498374.1"/>
    <property type="molecule type" value="Genomic_DNA"/>
</dbReference>
<proteinExistence type="predicted"/>
<gene>
    <name evidence="2" type="ORF">AVDCRST_MAG91-911</name>
</gene>
<accession>A0A6J4SNJ8</accession>
<evidence type="ECO:0000313" key="2">
    <source>
        <dbReference type="EMBL" id="CAA9498374.1"/>
    </source>
</evidence>
<feature type="non-terminal residue" evidence="2">
    <location>
        <position position="135"/>
    </location>
</feature>